<dbReference type="Pfam" id="PF08232">
    <property type="entry name" value="Striatin"/>
    <property type="match status" value="1"/>
</dbReference>
<keyword evidence="8 10" id="KW-0175">Coiled coil</keyword>
<feature type="repeat" description="WD" evidence="9">
    <location>
        <begin position="533"/>
        <end position="554"/>
    </location>
</feature>
<dbReference type="PANTHER" id="PTHR15653:SF0">
    <property type="entry name" value="CONNECTOR OF KINASE TO AP-1, ISOFORM E"/>
    <property type="match status" value="1"/>
</dbReference>
<dbReference type="Gene3D" id="1.20.5.300">
    <property type="match status" value="1"/>
</dbReference>
<accession>E4YAU9</accession>
<evidence type="ECO:0000256" key="1">
    <source>
        <dbReference type="ARBA" id="ARBA00004496"/>
    </source>
</evidence>
<dbReference type="Gene3D" id="2.130.10.10">
    <property type="entry name" value="YVTN repeat-like/Quinoprotein amine dehydrogenase"/>
    <property type="match status" value="2"/>
</dbReference>
<keyword evidence="3" id="KW-0963">Cytoplasm</keyword>
<gene>
    <name evidence="13" type="ORF">GSOID_T00032029001</name>
</gene>
<proteinExistence type="inferred from homology"/>
<dbReference type="InterPro" id="IPR001680">
    <property type="entry name" value="WD40_rpt"/>
</dbReference>
<evidence type="ECO:0000256" key="6">
    <source>
        <dbReference type="ARBA" id="ARBA00022737"/>
    </source>
</evidence>
<dbReference type="SUPFAM" id="SSF50978">
    <property type="entry name" value="WD40 repeat-like"/>
    <property type="match status" value="1"/>
</dbReference>
<evidence type="ECO:0000256" key="10">
    <source>
        <dbReference type="SAM" id="Coils"/>
    </source>
</evidence>
<keyword evidence="6" id="KW-0677">Repeat</keyword>
<dbReference type="GO" id="GO:0005737">
    <property type="term" value="C:cytoplasm"/>
    <property type="evidence" value="ECO:0007669"/>
    <property type="project" value="UniProtKB-SubCell"/>
</dbReference>
<dbReference type="InterPro" id="IPR015943">
    <property type="entry name" value="WD40/YVTN_repeat-like_dom_sf"/>
</dbReference>
<feature type="compositionally biased region" description="Polar residues" evidence="11">
    <location>
        <begin position="205"/>
        <end position="218"/>
    </location>
</feature>
<dbReference type="FunFam" id="1.20.5.300:FF:000001">
    <property type="entry name" value="striatin isoform X1"/>
    <property type="match status" value="1"/>
</dbReference>
<evidence type="ECO:0000256" key="8">
    <source>
        <dbReference type="ARBA" id="ARBA00023054"/>
    </source>
</evidence>
<evidence type="ECO:0000256" key="2">
    <source>
        <dbReference type="ARBA" id="ARBA00009616"/>
    </source>
</evidence>
<sequence length="633" mass="70767">MDNHPDFDNCRYTLPGILHFLQHEWSQFELERAQWESEKAELQATIAFLQGERRGQENLKRDLIRRIKMLEFALKKERIKVSQMKGGESGNIPAPPELDGNESPSDEIPVSVYIRLGDLWSGGRQLLRQYLQEVGFTDTILDARSARLRALLGNSAPNDDDDDDNENEQNARNYLSESGGVAVLDDLPIKDDDIQDAMEDFNFLDSENTGDWNPNTQVIDKKKEELVLERRRKPRPPRNNSPPQSARESNSSIFGQLQNSSQMNNNDNDSENKDINDDENEEELELGVLAGLTINNEADPLGLSDNSYISQFRRSWTHKYTLRSHLDGVRCVQFHPVEPLLVSASEDKVVKVWNLNRTVAGKKTQTADIDPIMNYRGHDEPVLSVVFGENEIYSSGLDGQIFGWPIPKLDADLYDPFDSEILGRKFEGHTDAVWNLDFQEQSLVSSSADGKIIVWDIPTGTPAITITAESLGMPELGIPVDARWSSEANKLVAIWKGDKITTIDVTTGKIVLMLDECVEANAVCTHPLVPIAVTAHEDKHIRMWDLSSGILVHTCSAHADAVSTVAIDKTGAYLLTGGHDSSIRLWNIDTKVCVQEMTAHRPKNDEAVHYATFHINKGYVASAGADGLVKIFV</sequence>
<dbReference type="InterPro" id="IPR020472">
    <property type="entry name" value="WD40_PAC1"/>
</dbReference>
<feature type="region of interest" description="Disordered" evidence="11">
    <location>
        <begin position="154"/>
        <end position="179"/>
    </location>
</feature>
<dbReference type="InterPro" id="IPR036322">
    <property type="entry name" value="WD40_repeat_dom_sf"/>
</dbReference>
<dbReference type="GO" id="GO:0005516">
    <property type="term" value="F:calmodulin binding"/>
    <property type="evidence" value="ECO:0007669"/>
    <property type="project" value="UniProtKB-KW"/>
</dbReference>
<evidence type="ECO:0000259" key="12">
    <source>
        <dbReference type="Pfam" id="PF08232"/>
    </source>
</evidence>
<dbReference type="Pfam" id="PF00400">
    <property type="entry name" value="WD40"/>
    <property type="match status" value="4"/>
</dbReference>
<dbReference type="PRINTS" id="PR00320">
    <property type="entry name" value="GPROTEINBRPT"/>
</dbReference>
<dbReference type="InterPro" id="IPR051488">
    <property type="entry name" value="WD_repeat_striatin"/>
</dbReference>
<evidence type="ECO:0000256" key="5">
    <source>
        <dbReference type="ARBA" id="ARBA00022574"/>
    </source>
</evidence>
<evidence type="ECO:0000256" key="11">
    <source>
        <dbReference type="SAM" id="MobiDB-lite"/>
    </source>
</evidence>
<dbReference type="AlphaFoldDB" id="E4YAU9"/>
<dbReference type="InterPro" id="IPR013258">
    <property type="entry name" value="Striatin_N"/>
</dbReference>
<evidence type="ECO:0000256" key="7">
    <source>
        <dbReference type="ARBA" id="ARBA00022860"/>
    </source>
</evidence>
<comment type="subcellular location">
    <subcellularLocation>
        <location evidence="1">Cytoplasm</location>
    </subcellularLocation>
</comment>
<keyword evidence="5 9" id="KW-0853">WD repeat</keyword>
<dbReference type="PROSITE" id="PS00678">
    <property type="entry name" value="WD_REPEATS_1"/>
    <property type="match status" value="3"/>
</dbReference>
<dbReference type="PANTHER" id="PTHR15653">
    <property type="entry name" value="STRIATIN"/>
    <property type="match status" value="1"/>
</dbReference>
<dbReference type="SMART" id="SM00320">
    <property type="entry name" value="WD40"/>
    <property type="match status" value="6"/>
</dbReference>
<feature type="domain" description="Striatin N-terminal" evidence="12">
    <location>
        <begin position="13"/>
        <end position="141"/>
    </location>
</feature>
<feature type="compositionally biased region" description="Basic and acidic residues" evidence="11">
    <location>
        <begin position="219"/>
        <end position="229"/>
    </location>
</feature>
<dbReference type="EMBL" id="FN654365">
    <property type="protein sequence ID" value="CBY32686.1"/>
    <property type="molecule type" value="Genomic_DNA"/>
</dbReference>
<feature type="compositionally biased region" description="Acidic residues" evidence="11">
    <location>
        <begin position="158"/>
        <end position="167"/>
    </location>
</feature>
<reference evidence="13" key="1">
    <citation type="journal article" date="2010" name="Science">
        <title>Plasticity of animal genome architecture unmasked by rapid evolution of a pelagic tunicate.</title>
        <authorList>
            <person name="Denoeud F."/>
            <person name="Henriet S."/>
            <person name="Mungpakdee S."/>
            <person name="Aury J.M."/>
            <person name="Da Silva C."/>
            <person name="Brinkmann H."/>
            <person name="Mikhaleva J."/>
            <person name="Olsen L.C."/>
            <person name="Jubin C."/>
            <person name="Canestro C."/>
            <person name="Bouquet J.M."/>
            <person name="Danks G."/>
            <person name="Poulain J."/>
            <person name="Campsteijn C."/>
            <person name="Adamski M."/>
            <person name="Cross I."/>
            <person name="Yadetie F."/>
            <person name="Muffato M."/>
            <person name="Louis A."/>
            <person name="Butcher S."/>
            <person name="Tsagkogeorga G."/>
            <person name="Konrad A."/>
            <person name="Singh S."/>
            <person name="Jensen M.F."/>
            <person name="Cong E.H."/>
            <person name="Eikeseth-Otteraa H."/>
            <person name="Noel B."/>
            <person name="Anthouard V."/>
            <person name="Porcel B.M."/>
            <person name="Kachouri-Lafond R."/>
            <person name="Nishino A."/>
            <person name="Ugolini M."/>
            <person name="Chourrout P."/>
            <person name="Nishida H."/>
            <person name="Aasland R."/>
            <person name="Huzurbazar S."/>
            <person name="Westhof E."/>
            <person name="Delsuc F."/>
            <person name="Lehrach H."/>
            <person name="Reinhardt R."/>
            <person name="Weissenbach J."/>
            <person name="Roy S.W."/>
            <person name="Artiguenave F."/>
            <person name="Postlethwait J.H."/>
            <person name="Manak J.R."/>
            <person name="Thompson E.M."/>
            <person name="Jaillon O."/>
            <person name="Du Pasquier L."/>
            <person name="Boudinot P."/>
            <person name="Liberles D.A."/>
            <person name="Volff J.N."/>
            <person name="Philippe H."/>
            <person name="Lenhard B."/>
            <person name="Roest Crollius H."/>
            <person name="Wincker P."/>
            <person name="Chourrout D."/>
        </authorList>
    </citation>
    <scope>NUCLEOTIDE SEQUENCE [LARGE SCALE GENOMIC DNA]</scope>
</reference>
<keyword evidence="4" id="KW-0597">Phosphoprotein</keyword>
<feature type="repeat" description="WD" evidence="9">
    <location>
        <begin position="426"/>
        <end position="465"/>
    </location>
</feature>
<evidence type="ECO:0000256" key="3">
    <source>
        <dbReference type="ARBA" id="ARBA00022490"/>
    </source>
</evidence>
<dbReference type="PROSITE" id="PS50294">
    <property type="entry name" value="WD_REPEATS_REGION"/>
    <property type="match status" value="3"/>
</dbReference>
<dbReference type="Proteomes" id="UP000011014">
    <property type="component" value="Unassembled WGS sequence"/>
</dbReference>
<feature type="coiled-coil region" evidence="10">
    <location>
        <begin position="32"/>
        <end position="59"/>
    </location>
</feature>
<protein>
    <recommendedName>
        <fullName evidence="12">Striatin N-terminal domain-containing protein</fullName>
    </recommendedName>
</protein>
<feature type="region of interest" description="Disordered" evidence="11">
    <location>
        <begin position="204"/>
        <end position="251"/>
    </location>
</feature>
<evidence type="ECO:0000256" key="9">
    <source>
        <dbReference type="PROSITE-ProRule" id="PRU00221"/>
    </source>
</evidence>
<feature type="region of interest" description="Disordered" evidence="11">
    <location>
        <begin position="83"/>
        <end position="105"/>
    </location>
</feature>
<evidence type="ECO:0000256" key="4">
    <source>
        <dbReference type="ARBA" id="ARBA00022553"/>
    </source>
</evidence>
<dbReference type="CDD" id="cd00200">
    <property type="entry name" value="WD40"/>
    <property type="match status" value="1"/>
</dbReference>
<feature type="region of interest" description="Disordered" evidence="11">
    <location>
        <begin position="257"/>
        <end position="276"/>
    </location>
</feature>
<feature type="repeat" description="WD" evidence="9">
    <location>
        <begin position="555"/>
        <end position="596"/>
    </location>
</feature>
<dbReference type="PROSITE" id="PS50082">
    <property type="entry name" value="WD_REPEATS_2"/>
    <property type="match status" value="4"/>
</dbReference>
<keyword evidence="7" id="KW-0112">Calmodulin-binding</keyword>
<name>E4YAU9_OIKDI</name>
<feature type="repeat" description="WD" evidence="9">
    <location>
        <begin position="322"/>
        <end position="356"/>
    </location>
</feature>
<evidence type="ECO:0000313" key="13">
    <source>
        <dbReference type="EMBL" id="CBY32686.1"/>
    </source>
</evidence>
<organism evidence="13">
    <name type="scientific">Oikopleura dioica</name>
    <name type="common">Tunicate</name>
    <dbReference type="NCBI Taxonomy" id="34765"/>
    <lineage>
        <taxon>Eukaryota</taxon>
        <taxon>Metazoa</taxon>
        <taxon>Chordata</taxon>
        <taxon>Tunicata</taxon>
        <taxon>Appendicularia</taxon>
        <taxon>Copelata</taxon>
        <taxon>Oikopleuridae</taxon>
        <taxon>Oikopleura</taxon>
    </lineage>
</organism>
<comment type="similarity">
    <text evidence="2">Belongs to the WD repeat striatin family.</text>
</comment>
<dbReference type="InterPro" id="IPR019775">
    <property type="entry name" value="WD40_repeat_CS"/>
</dbReference>